<reference evidence="1 2" key="1">
    <citation type="journal article" date="2019" name="Commun. Biol.">
        <title>The bagworm genome reveals a unique fibroin gene that provides high tensile strength.</title>
        <authorList>
            <person name="Kono N."/>
            <person name="Nakamura H."/>
            <person name="Ohtoshi R."/>
            <person name="Tomita M."/>
            <person name="Numata K."/>
            <person name="Arakawa K."/>
        </authorList>
    </citation>
    <scope>NUCLEOTIDE SEQUENCE [LARGE SCALE GENOMIC DNA]</scope>
</reference>
<sequence length="124" mass="14344">MTYRYKRNCYDLDPNHYLAPDQVQRSGGVSIARLYNVAPAARARAGCDTVKAPPHRAPTPLFSSGPVHTARRGSQTERQSVYMLLYRAKRSRILLLDRAALLQNEFWSDRRYDETGIRCFVWLR</sequence>
<gene>
    <name evidence="1" type="ORF">EVAR_4833_1</name>
</gene>
<keyword evidence="2" id="KW-1185">Reference proteome</keyword>
<organism evidence="1 2">
    <name type="scientific">Eumeta variegata</name>
    <name type="common">Bagworm moth</name>
    <name type="synonym">Eumeta japonica</name>
    <dbReference type="NCBI Taxonomy" id="151549"/>
    <lineage>
        <taxon>Eukaryota</taxon>
        <taxon>Metazoa</taxon>
        <taxon>Ecdysozoa</taxon>
        <taxon>Arthropoda</taxon>
        <taxon>Hexapoda</taxon>
        <taxon>Insecta</taxon>
        <taxon>Pterygota</taxon>
        <taxon>Neoptera</taxon>
        <taxon>Endopterygota</taxon>
        <taxon>Lepidoptera</taxon>
        <taxon>Glossata</taxon>
        <taxon>Ditrysia</taxon>
        <taxon>Tineoidea</taxon>
        <taxon>Psychidae</taxon>
        <taxon>Oiketicinae</taxon>
        <taxon>Eumeta</taxon>
    </lineage>
</organism>
<accession>A0A4C1T1Z1</accession>
<dbReference type="EMBL" id="BGZK01000026">
    <property type="protein sequence ID" value="GBP07478.1"/>
    <property type="molecule type" value="Genomic_DNA"/>
</dbReference>
<proteinExistence type="predicted"/>
<dbReference type="Proteomes" id="UP000299102">
    <property type="component" value="Unassembled WGS sequence"/>
</dbReference>
<name>A0A4C1T1Z1_EUMVA</name>
<evidence type="ECO:0000313" key="1">
    <source>
        <dbReference type="EMBL" id="GBP07478.1"/>
    </source>
</evidence>
<comment type="caution">
    <text evidence="1">The sequence shown here is derived from an EMBL/GenBank/DDBJ whole genome shotgun (WGS) entry which is preliminary data.</text>
</comment>
<evidence type="ECO:0000313" key="2">
    <source>
        <dbReference type="Proteomes" id="UP000299102"/>
    </source>
</evidence>
<dbReference type="AlphaFoldDB" id="A0A4C1T1Z1"/>
<protein>
    <submittedName>
        <fullName evidence="1">Uncharacterized protein</fullName>
    </submittedName>
</protein>